<evidence type="ECO:0000256" key="3">
    <source>
        <dbReference type="RuleBase" id="RU361196"/>
    </source>
</evidence>
<evidence type="ECO:0000259" key="4">
    <source>
        <dbReference type="Pfam" id="PF03065"/>
    </source>
</evidence>
<dbReference type="SUPFAM" id="SSF88713">
    <property type="entry name" value="Glycoside hydrolase/deacetylase"/>
    <property type="match status" value="1"/>
</dbReference>
<gene>
    <name evidence="5" type="ORF">BROSI_A0626</name>
</gene>
<keyword evidence="6" id="KW-1185">Reference proteome</keyword>
<dbReference type="InterPro" id="IPR027291">
    <property type="entry name" value="Glyco_hydro_38_N_sf"/>
</dbReference>
<dbReference type="Pfam" id="PF03065">
    <property type="entry name" value="Glyco_hydro_57"/>
    <property type="match status" value="1"/>
</dbReference>
<proteinExistence type="inferred from homology"/>
<dbReference type="InterPro" id="IPR052046">
    <property type="entry name" value="GH57_Enzymes"/>
</dbReference>
<comment type="caution">
    <text evidence="5">The sequence shown here is derived from an EMBL/GenBank/DDBJ whole genome shotgun (WGS) entry which is preliminary data.</text>
</comment>
<dbReference type="RefSeq" id="WP_052562254.1">
    <property type="nucleotide sequence ID" value="NZ_BAFN01000001.1"/>
</dbReference>
<evidence type="ECO:0000313" key="6">
    <source>
        <dbReference type="Proteomes" id="UP000032309"/>
    </source>
</evidence>
<organism evidence="5 6">
    <name type="scientific">Candidatus Brocadia sinica JPN1</name>
    <dbReference type="NCBI Taxonomy" id="1197129"/>
    <lineage>
        <taxon>Bacteria</taxon>
        <taxon>Pseudomonadati</taxon>
        <taxon>Planctomycetota</taxon>
        <taxon>Candidatus Brocadiia</taxon>
        <taxon>Candidatus Brocadiales</taxon>
        <taxon>Candidatus Brocadiaceae</taxon>
        <taxon>Candidatus Brocadia</taxon>
    </lineage>
</organism>
<evidence type="ECO:0000313" key="5">
    <source>
        <dbReference type="EMBL" id="GAN32116.1"/>
    </source>
</evidence>
<name>A0ABQ0JTT8_9BACT</name>
<keyword evidence="2 3" id="KW-0119">Carbohydrate metabolism</keyword>
<dbReference type="Gene3D" id="3.20.110.10">
    <property type="entry name" value="Glycoside hydrolase 38, N terminal domain"/>
    <property type="match status" value="1"/>
</dbReference>
<dbReference type="PANTHER" id="PTHR36306">
    <property type="entry name" value="ALPHA-AMYLASE-RELATED-RELATED"/>
    <property type="match status" value="1"/>
</dbReference>
<accession>A0ABQ0JTT8</accession>
<dbReference type="EMBL" id="BAFN01000001">
    <property type="protein sequence ID" value="GAN32116.1"/>
    <property type="molecule type" value="Genomic_DNA"/>
</dbReference>
<protein>
    <submittedName>
        <fullName evidence="5">Alpha-amylase/alpha-mannosidase</fullName>
    </submittedName>
</protein>
<dbReference type="InterPro" id="IPR011330">
    <property type="entry name" value="Glyco_hydro/deAcase_b/a-brl"/>
</dbReference>
<evidence type="ECO:0000256" key="1">
    <source>
        <dbReference type="ARBA" id="ARBA00006821"/>
    </source>
</evidence>
<sequence length="729" mass="86128">MIKIAFYWHQHQPYYKDNVTGEYSMPWVRLHGIKDYIGMALLLEDFPRIRQTFNYAPCLLEQLKDYGENRASDQFWKLTKIPAEDLTQENKLYILDNFFSANHQNMIDIYPRYKELLKKRNFRKKLAREVVKIFSNEDFQDLQVWANLTWYTPLVIQRDHLLSELIKKGKGFTKEDKEIVLSKQTDVIRQIIPLHKRLQDLKQIEVTVSPYYHPILPLLCNQEAAKVILPKLSLPKKRLLATEDAKIQVERAVQTYEKYFEQKPHGMWPSEGAVSDDIIPIVTQAGFHWLASDEEILACSLGNKVLRDRYGDVVAPELLYKPYQINIKDNTINMVFRDHALSDLIGFQYSKYHPDSAVSDFINRINSLKKYNNNGKPLLVTIILDGENAWEHYPDSGIDFLRKLYRVISDDGDLECVRIRDYLEEHPPGQVLQHICPGSWIGHNLATWIGHEEKNTAWDLLEDTRSFVVNQAGRKDLLSSDNIMSKAWEEIFIAEGSDWFWWFGDDHFTHYKDEFDSLFRLHLKNVYKLFNVDVPRILDVPISRMDYRKPYSYPKRFLSVNLDGFVSNYFEWLDAGKYSASKDMDAMHRTSDQPLQEGFFGFDIDTLFIRVDFNENLFSQYRDRGRLVITFVQPEELQIYTSFFADKPLRFRIKNKRNTYDRKDFYSISLNKIIELSCPFADLGLFPGIDVEFFIELVKEDEVIQRMPLRTVFYFSVPSKDFERMMWQV</sequence>
<dbReference type="PANTHER" id="PTHR36306:SF1">
    <property type="entry name" value="ALPHA-AMYLASE-RELATED"/>
    <property type="match status" value="1"/>
</dbReference>
<dbReference type="Proteomes" id="UP000032309">
    <property type="component" value="Unassembled WGS sequence"/>
</dbReference>
<evidence type="ECO:0000256" key="2">
    <source>
        <dbReference type="ARBA" id="ARBA00023277"/>
    </source>
</evidence>
<dbReference type="InterPro" id="IPR004300">
    <property type="entry name" value="Glyco_hydro_57_N"/>
</dbReference>
<reference evidence="6" key="1">
    <citation type="journal article" date="2015" name="Genome Announc.">
        <title>Draft Genome Sequence of an Anaerobic Ammonium-Oxidizing Bacterium, "Candidatus Brocadia sinica".</title>
        <authorList>
            <person name="Oshiki M."/>
            <person name="Shinyako-Hata K."/>
            <person name="Satoh H."/>
            <person name="Okabe S."/>
        </authorList>
    </citation>
    <scope>NUCLEOTIDE SEQUENCE [LARGE SCALE GENOMIC DNA]</scope>
    <source>
        <strain evidence="6">JPN1</strain>
    </source>
</reference>
<feature type="domain" description="Glycoside hydrolase family 57 N-terminal" evidence="4">
    <location>
        <begin position="5"/>
        <end position="431"/>
    </location>
</feature>
<dbReference type="CDD" id="cd10796">
    <property type="entry name" value="GH57N_APU"/>
    <property type="match status" value="1"/>
</dbReference>
<comment type="similarity">
    <text evidence="1 3">Belongs to the glycosyl hydrolase 57 family.</text>
</comment>